<dbReference type="InterPro" id="IPR036962">
    <property type="entry name" value="Glyco_hydro_3_N_sf"/>
</dbReference>
<keyword evidence="5" id="KW-0378">Hydrolase</keyword>
<evidence type="ECO:0000256" key="5">
    <source>
        <dbReference type="ARBA" id="ARBA00022801"/>
    </source>
</evidence>
<dbReference type="SUPFAM" id="SSF51445">
    <property type="entry name" value="(Trans)glycosidases"/>
    <property type="match status" value="1"/>
</dbReference>
<dbReference type="AlphaFoldDB" id="A0A8S0USI5"/>
<evidence type="ECO:0000256" key="6">
    <source>
        <dbReference type="ARBA" id="ARBA00023295"/>
    </source>
</evidence>
<dbReference type="InterPro" id="IPR017853">
    <property type="entry name" value="GH"/>
</dbReference>
<dbReference type="PANTHER" id="PTHR30620:SF16">
    <property type="entry name" value="LYSOSOMAL BETA GLUCOSIDASE"/>
    <property type="match status" value="1"/>
</dbReference>
<dbReference type="Gene3D" id="3.20.20.300">
    <property type="entry name" value="Glycoside hydrolase, family 3, N-terminal domain"/>
    <property type="match status" value="1"/>
</dbReference>
<accession>A0A8S0USI5</accession>
<evidence type="ECO:0000256" key="1">
    <source>
        <dbReference type="ARBA" id="ARBA00000448"/>
    </source>
</evidence>
<dbReference type="PANTHER" id="PTHR30620">
    <property type="entry name" value="PERIPLASMIC BETA-GLUCOSIDASE-RELATED"/>
    <property type="match status" value="1"/>
</dbReference>
<dbReference type="EC" id="3.2.1.21" evidence="3"/>
<comment type="caution">
    <text evidence="7">The sequence shown here is derived from an EMBL/GenBank/DDBJ whole genome shotgun (WGS) entry which is preliminary data.</text>
</comment>
<evidence type="ECO:0000313" key="8">
    <source>
        <dbReference type="Proteomes" id="UP000594638"/>
    </source>
</evidence>
<gene>
    <name evidence="7" type="ORF">OLEA9_A062957</name>
</gene>
<dbReference type="EMBL" id="CACTIH010009045">
    <property type="protein sequence ID" value="CAA3020864.1"/>
    <property type="molecule type" value="Genomic_DNA"/>
</dbReference>
<evidence type="ECO:0000256" key="2">
    <source>
        <dbReference type="ARBA" id="ARBA00005336"/>
    </source>
</evidence>
<keyword evidence="6" id="KW-0326">Glycosidase</keyword>
<protein>
    <recommendedName>
        <fullName evidence="3">beta-glucosidase</fullName>
        <ecNumber evidence="3">3.2.1.21</ecNumber>
    </recommendedName>
</protein>
<comment type="similarity">
    <text evidence="2">Belongs to the glycosyl hydrolase 3 family.</text>
</comment>
<evidence type="ECO:0000256" key="4">
    <source>
        <dbReference type="ARBA" id="ARBA00022729"/>
    </source>
</evidence>
<dbReference type="GO" id="GO:0009251">
    <property type="term" value="P:glucan catabolic process"/>
    <property type="evidence" value="ECO:0007669"/>
    <property type="project" value="TreeGrafter"/>
</dbReference>
<comment type="catalytic activity">
    <reaction evidence="1">
        <text>Hydrolysis of terminal, non-reducing beta-D-glucosyl residues with release of beta-D-glucose.</text>
        <dbReference type="EC" id="3.2.1.21"/>
    </reaction>
</comment>
<evidence type="ECO:0000313" key="7">
    <source>
        <dbReference type="EMBL" id="CAA3020864.1"/>
    </source>
</evidence>
<keyword evidence="4" id="KW-0732">Signal</keyword>
<evidence type="ECO:0000256" key="3">
    <source>
        <dbReference type="ARBA" id="ARBA00012744"/>
    </source>
</evidence>
<name>A0A8S0USI5_OLEEU</name>
<dbReference type="GO" id="GO:0008422">
    <property type="term" value="F:beta-glucosidase activity"/>
    <property type="evidence" value="ECO:0007669"/>
    <property type="project" value="UniProtKB-EC"/>
</dbReference>
<organism evidence="7 8">
    <name type="scientific">Olea europaea subsp. europaea</name>
    <dbReference type="NCBI Taxonomy" id="158383"/>
    <lineage>
        <taxon>Eukaryota</taxon>
        <taxon>Viridiplantae</taxon>
        <taxon>Streptophyta</taxon>
        <taxon>Embryophyta</taxon>
        <taxon>Tracheophyta</taxon>
        <taxon>Spermatophyta</taxon>
        <taxon>Magnoliopsida</taxon>
        <taxon>eudicotyledons</taxon>
        <taxon>Gunneridae</taxon>
        <taxon>Pentapetalae</taxon>
        <taxon>asterids</taxon>
        <taxon>lamiids</taxon>
        <taxon>Lamiales</taxon>
        <taxon>Oleaceae</taxon>
        <taxon>Oleeae</taxon>
        <taxon>Olea</taxon>
    </lineage>
</organism>
<dbReference type="OrthoDB" id="416222at2759"/>
<dbReference type="Proteomes" id="UP000594638">
    <property type="component" value="Unassembled WGS sequence"/>
</dbReference>
<proteinExistence type="inferred from homology"/>
<reference evidence="7 8" key="1">
    <citation type="submission" date="2019-12" db="EMBL/GenBank/DDBJ databases">
        <authorList>
            <person name="Alioto T."/>
            <person name="Alioto T."/>
            <person name="Gomez Garrido J."/>
        </authorList>
    </citation>
    <scope>NUCLEOTIDE SEQUENCE [LARGE SCALE GENOMIC DNA]</scope>
</reference>
<dbReference type="InterPro" id="IPR051915">
    <property type="entry name" value="Cellulose_Degrad_GH3"/>
</dbReference>
<keyword evidence="8" id="KW-1185">Reference proteome</keyword>
<dbReference type="Gramene" id="OE9A062957T1">
    <property type="protein sequence ID" value="OE9A062957C1"/>
    <property type="gene ID" value="OE9A062957"/>
</dbReference>
<sequence length="147" mass="16502">MQIIGLTSSSGFISWFVISDSEGIDKITYPPHANHTHSVPEGIHAGIEMVMVPEKFIEFIDVLTLLVKEKFIPISRINDAVERILRVKFLLGLFENPMADVNLVNKLGSQAVQFKYSTMSRVNLEVRIIPKNQCLEIVMDKAASSDE</sequence>